<dbReference type="PANTHER" id="PTHR12387:SF0">
    <property type="entry name" value="26S PROTEASOME NON-ATPASE REGULATORY SUBUNIT 8"/>
    <property type="match status" value="1"/>
</dbReference>
<dbReference type="PANTHER" id="PTHR12387">
    <property type="entry name" value="26S PROTEASOME NON-ATPASE REGULATORY SUBUNIT 8"/>
    <property type="match status" value="1"/>
</dbReference>
<keyword evidence="5" id="KW-1185">Reference proteome</keyword>
<evidence type="ECO:0000313" key="5">
    <source>
        <dbReference type="Proteomes" id="UP001345219"/>
    </source>
</evidence>
<dbReference type="InterPro" id="IPR006746">
    <property type="entry name" value="26S_Psome_Rpn12"/>
</dbReference>
<gene>
    <name evidence="4" type="ORF">SAY87_014522</name>
</gene>
<keyword evidence="1" id="KW-0647">Proteasome</keyword>
<dbReference type="Gene3D" id="1.25.40.990">
    <property type="match status" value="1"/>
</dbReference>
<accession>A0AAN7JDE6</accession>
<dbReference type="GO" id="GO:0005634">
    <property type="term" value="C:nucleus"/>
    <property type="evidence" value="ECO:0007669"/>
    <property type="project" value="TreeGrafter"/>
</dbReference>
<reference evidence="4 5" key="1">
    <citation type="journal article" date="2023" name="Hortic Res">
        <title>Pangenome of water caltrop reveals structural variations and asymmetric subgenome divergence after allopolyploidization.</title>
        <authorList>
            <person name="Zhang X."/>
            <person name="Chen Y."/>
            <person name="Wang L."/>
            <person name="Yuan Y."/>
            <person name="Fang M."/>
            <person name="Shi L."/>
            <person name="Lu R."/>
            <person name="Comes H.P."/>
            <person name="Ma Y."/>
            <person name="Chen Y."/>
            <person name="Huang G."/>
            <person name="Zhou Y."/>
            <person name="Zheng Z."/>
            <person name="Qiu Y."/>
        </authorList>
    </citation>
    <scope>NUCLEOTIDE SEQUENCE [LARGE SCALE GENOMIC DNA]</scope>
    <source>
        <tissue evidence="4">Roots</tissue>
    </source>
</reference>
<sequence>MPHFRTEGLAVSESDKKAWKRKGDYSQPRVEISSKRKKMSTMDPRLTEDSQFFRRFKAAGGTISMPAIVMLTEFESIMPLFEETSNAVHELTLARDIYEYTDILSVKMEYQDSFEQDFFQLKPYYTDVGNILLHIAWIVFYTGPQLLRLLVQNRIAEFHTELELLPSTALENPYIKHAVELEQSMEGAYNRVLNARQTMPHEAYAHFMDLLAKTVSSNGNLLSYIISKDELGLHLLICFANSFVSGMRYLDTVKKTYDYLSINDARQMLLFSSNHQLLEYIKEVYPEWWEIKNSFGVTNVSSLESRVKEAGKVGENPLASFC</sequence>
<dbReference type="Proteomes" id="UP001345219">
    <property type="component" value="Chromosome 12"/>
</dbReference>
<name>A0AAN7JDE6_9MYRT</name>
<dbReference type="AlphaFoldDB" id="A0AAN7JDE6"/>
<dbReference type="Pfam" id="PF10075">
    <property type="entry name" value="CSN8_PSD8_EIF3K"/>
    <property type="match status" value="1"/>
</dbReference>
<feature type="region of interest" description="Disordered" evidence="2">
    <location>
        <begin position="20"/>
        <end position="41"/>
    </location>
</feature>
<comment type="caution">
    <text evidence="4">The sequence shown here is derived from an EMBL/GenBank/DDBJ whole genome shotgun (WGS) entry which is preliminary data.</text>
</comment>
<evidence type="ECO:0000259" key="3">
    <source>
        <dbReference type="Pfam" id="PF10075"/>
    </source>
</evidence>
<dbReference type="EMBL" id="JAXIOK010000019">
    <property type="protein sequence ID" value="KAK4747936.1"/>
    <property type="molecule type" value="Genomic_DNA"/>
</dbReference>
<dbReference type="InterPro" id="IPR033464">
    <property type="entry name" value="CSN8_PSD8_EIF3K"/>
</dbReference>
<dbReference type="GO" id="GO:0005829">
    <property type="term" value="C:cytosol"/>
    <property type="evidence" value="ECO:0007669"/>
    <property type="project" value="TreeGrafter"/>
</dbReference>
<dbReference type="GO" id="GO:0043161">
    <property type="term" value="P:proteasome-mediated ubiquitin-dependent protein catabolic process"/>
    <property type="evidence" value="ECO:0007669"/>
    <property type="project" value="TreeGrafter"/>
</dbReference>
<organism evidence="4 5">
    <name type="scientific">Trapa incisa</name>
    <dbReference type="NCBI Taxonomy" id="236973"/>
    <lineage>
        <taxon>Eukaryota</taxon>
        <taxon>Viridiplantae</taxon>
        <taxon>Streptophyta</taxon>
        <taxon>Embryophyta</taxon>
        <taxon>Tracheophyta</taxon>
        <taxon>Spermatophyta</taxon>
        <taxon>Magnoliopsida</taxon>
        <taxon>eudicotyledons</taxon>
        <taxon>Gunneridae</taxon>
        <taxon>Pentapetalae</taxon>
        <taxon>rosids</taxon>
        <taxon>malvids</taxon>
        <taxon>Myrtales</taxon>
        <taxon>Lythraceae</taxon>
        <taxon>Trapa</taxon>
    </lineage>
</organism>
<evidence type="ECO:0000256" key="1">
    <source>
        <dbReference type="ARBA" id="ARBA00022942"/>
    </source>
</evidence>
<evidence type="ECO:0000256" key="2">
    <source>
        <dbReference type="SAM" id="MobiDB-lite"/>
    </source>
</evidence>
<feature type="domain" description="CSN8/PSMD8/EIF3K" evidence="3">
    <location>
        <begin position="142"/>
        <end position="215"/>
    </location>
</feature>
<evidence type="ECO:0000313" key="4">
    <source>
        <dbReference type="EMBL" id="KAK4747936.1"/>
    </source>
</evidence>
<dbReference type="GO" id="GO:0008541">
    <property type="term" value="C:proteasome regulatory particle, lid subcomplex"/>
    <property type="evidence" value="ECO:0007669"/>
    <property type="project" value="TreeGrafter"/>
</dbReference>
<proteinExistence type="predicted"/>
<protein>
    <recommendedName>
        <fullName evidence="3">CSN8/PSMD8/EIF3K domain-containing protein</fullName>
    </recommendedName>
</protein>